<evidence type="ECO:0000259" key="2">
    <source>
        <dbReference type="Pfam" id="PF00931"/>
    </source>
</evidence>
<dbReference type="AlphaFoldDB" id="A0A5D2AX58"/>
<evidence type="ECO:0000256" key="1">
    <source>
        <dbReference type="ARBA" id="ARBA00022821"/>
    </source>
</evidence>
<sequence>MGRKIKTIKARLISIGSEAKVFNLVERDRPMETSFMTKKRQQTHSFVPKDKIIGRDNDKAALLKLVFEFESDETVYIIPIVGLGGLGKTALAQFVYNDEMVKNHFELMVFQMFLMSK</sequence>
<keyword evidence="1" id="KW-0611">Plant defense</keyword>
<evidence type="ECO:0000313" key="4">
    <source>
        <dbReference type="Proteomes" id="UP000323506"/>
    </source>
</evidence>
<feature type="domain" description="NB-ARC" evidence="2">
    <location>
        <begin position="70"/>
        <end position="109"/>
    </location>
</feature>
<dbReference type="InterPro" id="IPR002182">
    <property type="entry name" value="NB-ARC"/>
</dbReference>
<reference evidence="3 4" key="1">
    <citation type="submission" date="2019-06" db="EMBL/GenBank/DDBJ databases">
        <title>WGS assembly of Gossypium darwinii.</title>
        <authorList>
            <person name="Chen Z.J."/>
            <person name="Sreedasyam A."/>
            <person name="Ando A."/>
            <person name="Song Q."/>
            <person name="De L."/>
            <person name="Hulse-Kemp A."/>
            <person name="Ding M."/>
            <person name="Ye W."/>
            <person name="Kirkbride R."/>
            <person name="Jenkins J."/>
            <person name="Plott C."/>
            <person name="Lovell J."/>
            <person name="Lin Y.-M."/>
            <person name="Vaughn R."/>
            <person name="Liu B."/>
            <person name="Li W."/>
            <person name="Simpson S."/>
            <person name="Scheffler B."/>
            <person name="Saski C."/>
            <person name="Grover C."/>
            <person name="Hu G."/>
            <person name="Conover J."/>
            <person name="Carlson J."/>
            <person name="Shu S."/>
            <person name="Boston L."/>
            <person name="Williams M."/>
            <person name="Peterson D."/>
            <person name="Mcgee K."/>
            <person name="Jones D."/>
            <person name="Wendel J."/>
            <person name="Stelly D."/>
            <person name="Grimwood J."/>
            <person name="Schmutz J."/>
        </authorList>
    </citation>
    <scope>NUCLEOTIDE SEQUENCE [LARGE SCALE GENOMIC DNA]</scope>
    <source>
        <strain evidence="3">1808015.09</strain>
    </source>
</reference>
<proteinExistence type="predicted"/>
<protein>
    <recommendedName>
        <fullName evidence="2">NB-ARC domain-containing protein</fullName>
    </recommendedName>
</protein>
<dbReference type="PANTHER" id="PTHR36766:SF40">
    <property type="entry name" value="DISEASE RESISTANCE PROTEIN RGA3"/>
    <property type="match status" value="1"/>
</dbReference>
<evidence type="ECO:0000313" key="3">
    <source>
        <dbReference type="EMBL" id="TYG48036.1"/>
    </source>
</evidence>
<dbReference type="PANTHER" id="PTHR36766">
    <property type="entry name" value="PLANT BROAD-SPECTRUM MILDEW RESISTANCE PROTEIN RPW8"/>
    <property type="match status" value="1"/>
</dbReference>
<dbReference type="GO" id="GO:0043531">
    <property type="term" value="F:ADP binding"/>
    <property type="evidence" value="ECO:0007669"/>
    <property type="project" value="InterPro"/>
</dbReference>
<dbReference type="Proteomes" id="UP000323506">
    <property type="component" value="Chromosome D11"/>
</dbReference>
<keyword evidence="4" id="KW-1185">Reference proteome</keyword>
<dbReference type="Pfam" id="PF00931">
    <property type="entry name" value="NB-ARC"/>
    <property type="match status" value="1"/>
</dbReference>
<dbReference type="EMBL" id="CM017711">
    <property type="protein sequence ID" value="TYG48036.1"/>
    <property type="molecule type" value="Genomic_DNA"/>
</dbReference>
<organism evidence="3 4">
    <name type="scientific">Gossypium darwinii</name>
    <name type="common">Darwin's cotton</name>
    <name type="synonym">Gossypium barbadense var. darwinii</name>
    <dbReference type="NCBI Taxonomy" id="34276"/>
    <lineage>
        <taxon>Eukaryota</taxon>
        <taxon>Viridiplantae</taxon>
        <taxon>Streptophyta</taxon>
        <taxon>Embryophyta</taxon>
        <taxon>Tracheophyta</taxon>
        <taxon>Spermatophyta</taxon>
        <taxon>Magnoliopsida</taxon>
        <taxon>eudicotyledons</taxon>
        <taxon>Gunneridae</taxon>
        <taxon>Pentapetalae</taxon>
        <taxon>rosids</taxon>
        <taxon>malvids</taxon>
        <taxon>Malvales</taxon>
        <taxon>Malvaceae</taxon>
        <taxon>Malvoideae</taxon>
        <taxon>Gossypium</taxon>
    </lineage>
</organism>
<dbReference type="Gene3D" id="3.40.50.300">
    <property type="entry name" value="P-loop containing nucleotide triphosphate hydrolases"/>
    <property type="match status" value="1"/>
</dbReference>
<gene>
    <name evidence="3" type="ORF">ES288_D11G390900v1</name>
</gene>
<dbReference type="SUPFAM" id="SSF52540">
    <property type="entry name" value="P-loop containing nucleoside triphosphate hydrolases"/>
    <property type="match status" value="1"/>
</dbReference>
<accession>A0A5D2AX58</accession>
<dbReference type="GO" id="GO:0006952">
    <property type="term" value="P:defense response"/>
    <property type="evidence" value="ECO:0007669"/>
    <property type="project" value="UniProtKB-KW"/>
</dbReference>
<dbReference type="InterPro" id="IPR027417">
    <property type="entry name" value="P-loop_NTPase"/>
</dbReference>
<name>A0A5D2AX58_GOSDA</name>